<dbReference type="InterPro" id="IPR001387">
    <property type="entry name" value="Cro/C1-type_HTH"/>
</dbReference>
<reference evidence="2 4" key="1">
    <citation type="submission" date="2021-03" db="EMBL/GenBank/DDBJ databases">
        <title>Draft genome and methylome analysis of Thiotrix fructosivoruns ATCC 49748.</title>
        <authorList>
            <person name="Fomenkov A."/>
            <person name="Grabovich M.Y."/>
            <person name="Roberts R.J."/>
        </authorList>
    </citation>
    <scope>NUCLEOTIDE SEQUENCE [LARGE SCALE GENOMIC DNA]</scope>
    <source>
        <strain evidence="2 4">ATCC 49748</strain>
    </source>
</reference>
<dbReference type="GO" id="GO:0003677">
    <property type="term" value="F:DNA binding"/>
    <property type="evidence" value="ECO:0007669"/>
    <property type="project" value="InterPro"/>
</dbReference>
<reference evidence="3" key="2">
    <citation type="submission" date="2021-04" db="EMBL/GenBank/DDBJ databases">
        <title>Complete Genome and methylome analysis of Thiothrix fructosivorans ATCC 49748.</title>
        <authorList>
            <person name="Fomenkov A."/>
            <person name="Sun L."/>
            <person name="Vincze T."/>
            <person name="Grabovich M.Y."/>
            <person name="Roberts R.J."/>
        </authorList>
    </citation>
    <scope>NUCLEOTIDE SEQUENCE</scope>
    <source>
        <strain evidence="3">ATCC 49748</strain>
    </source>
</reference>
<dbReference type="EMBL" id="JAFMPM010000008">
    <property type="protein sequence ID" value="MBO0615270.1"/>
    <property type="molecule type" value="Genomic_DNA"/>
</dbReference>
<dbReference type="AlphaFoldDB" id="A0A8B0SDH6"/>
<dbReference type="Pfam" id="PF01381">
    <property type="entry name" value="HTH_3"/>
    <property type="match status" value="1"/>
</dbReference>
<protein>
    <submittedName>
        <fullName evidence="3">Helix-turn-helix domain-containing protein</fullName>
    </submittedName>
</protein>
<evidence type="ECO:0000313" key="3">
    <source>
        <dbReference type="EMBL" id="QTX10053.1"/>
    </source>
</evidence>
<evidence type="ECO:0000313" key="2">
    <source>
        <dbReference type="EMBL" id="MBO0615270.1"/>
    </source>
</evidence>
<keyword evidence="4" id="KW-1185">Reference proteome</keyword>
<organism evidence="3">
    <name type="scientific">Thiothrix fructosivorans</name>
    <dbReference type="NCBI Taxonomy" id="111770"/>
    <lineage>
        <taxon>Bacteria</taxon>
        <taxon>Pseudomonadati</taxon>
        <taxon>Pseudomonadota</taxon>
        <taxon>Gammaproteobacteria</taxon>
        <taxon>Thiotrichales</taxon>
        <taxon>Thiotrichaceae</taxon>
        <taxon>Thiothrix</taxon>
    </lineage>
</organism>
<sequence>MSELFHYQSCGLDSIWLRNGFESKQTPYGEAVAIADVAGLHKTIGLFITNNQPLLDGAEIRFLRKELDLSQTMLGEVLGVSESTVRNWEAGRQPITAAADRFTRLLYQEHIQGNAYIKAMVERLSKLDHARHIQRLELESTGQGWKAAA</sequence>
<name>A0A8B0SDH6_9GAMM</name>
<dbReference type="RefSeq" id="WP_207252989.1">
    <property type="nucleotide sequence ID" value="NZ_JAFMPM010000008.1"/>
</dbReference>
<dbReference type="SMART" id="SM00530">
    <property type="entry name" value="HTH_XRE"/>
    <property type="match status" value="1"/>
</dbReference>
<proteinExistence type="predicted"/>
<dbReference type="CDD" id="cd00093">
    <property type="entry name" value="HTH_XRE"/>
    <property type="match status" value="1"/>
</dbReference>
<dbReference type="Proteomes" id="UP000664466">
    <property type="component" value="Unassembled WGS sequence"/>
</dbReference>
<accession>A0A8B0SDH6</accession>
<dbReference type="Gene3D" id="1.10.260.40">
    <property type="entry name" value="lambda repressor-like DNA-binding domains"/>
    <property type="match status" value="1"/>
</dbReference>
<feature type="domain" description="HTH cro/C1-type" evidence="1">
    <location>
        <begin position="60"/>
        <end position="92"/>
    </location>
</feature>
<dbReference type="InterPro" id="IPR010982">
    <property type="entry name" value="Lambda_DNA-bd_dom_sf"/>
</dbReference>
<evidence type="ECO:0000313" key="4">
    <source>
        <dbReference type="Proteomes" id="UP000664466"/>
    </source>
</evidence>
<gene>
    <name evidence="3" type="ORF">J1836_015830</name>
    <name evidence="2" type="ORF">J1836_20445</name>
</gene>
<dbReference type="SUPFAM" id="SSF47413">
    <property type="entry name" value="lambda repressor-like DNA-binding domains"/>
    <property type="match status" value="1"/>
</dbReference>
<dbReference type="PROSITE" id="PS50943">
    <property type="entry name" value="HTH_CROC1"/>
    <property type="match status" value="1"/>
</dbReference>
<dbReference type="EMBL" id="CP072748">
    <property type="protein sequence ID" value="QTX10053.1"/>
    <property type="molecule type" value="Genomic_DNA"/>
</dbReference>
<evidence type="ECO:0000259" key="1">
    <source>
        <dbReference type="PROSITE" id="PS50943"/>
    </source>
</evidence>